<evidence type="ECO:0000313" key="5">
    <source>
        <dbReference type="Proteomes" id="UP001190700"/>
    </source>
</evidence>
<evidence type="ECO:0008006" key="6">
    <source>
        <dbReference type="Google" id="ProtNLM"/>
    </source>
</evidence>
<keyword evidence="1" id="KW-0106">Calcium</keyword>
<dbReference type="SUPFAM" id="SSF52833">
    <property type="entry name" value="Thioredoxin-like"/>
    <property type="match status" value="1"/>
</dbReference>
<dbReference type="PROSITE" id="PS00018">
    <property type="entry name" value="EF_HAND_1"/>
    <property type="match status" value="1"/>
</dbReference>
<dbReference type="SUPFAM" id="SSF53067">
    <property type="entry name" value="Actin-like ATPase domain"/>
    <property type="match status" value="1"/>
</dbReference>
<dbReference type="Pfam" id="PF00085">
    <property type="entry name" value="Thioredoxin"/>
    <property type="match status" value="1"/>
</dbReference>
<dbReference type="SUPFAM" id="SSF47473">
    <property type="entry name" value="EF-hand"/>
    <property type="match status" value="1"/>
</dbReference>
<comment type="caution">
    <text evidence="4">The sequence shown here is derived from an EMBL/GenBank/DDBJ whole genome shotgun (WGS) entry which is preliminary data.</text>
</comment>
<evidence type="ECO:0000313" key="4">
    <source>
        <dbReference type="EMBL" id="KAK3235004.1"/>
    </source>
</evidence>
<evidence type="ECO:0000259" key="2">
    <source>
        <dbReference type="PROSITE" id="PS50222"/>
    </source>
</evidence>
<dbReference type="Gene3D" id="1.10.238.10">
    <property type="entry name" value="EF-hand"/>
    <property type="match status" value="1"/>
</dbReference>
<organism evidence="4 5">
    <name type="scientific">Cymbomonas tetramitiformis</name>
    <dbReference type="NCBI Taxonomy" id="36881"/>
    <lineage>
        <taxon>Eukaryota</taxon>
        <taxon>Viridiplantae</taxon>
        <taxon>Chlorophyta</taxon>
        <taxon>Pyramimonadophyceae</taxon>
        <taxon>Pyramimonadales</taxon>
        <taxon>Pyramimonadaceae</taxon>
        <taxon>Cymbomonas</taxon>
    </lineage>
</organism>
<dbReference type="InterPro" id="IPR018247">
    <property type="entry name" value="EF_Hand_1_Ca_BS"/>
</dbReference>
<dbReference type="EMBL" id="LGRX02035396">
    <property type="protein sequence ID" value="KAK3235004.1"/>
    <property type="molecule type" value="Genomic_DNA"/>
</dbReference>
<sequence>MGDVATMLACPVLRANSGSSASHSRNQYHVHTAAQLLTTSFRSSATQQREQPVLDTLSFVGGLQAAQLRASHRAPRRKFLTKIVSLEDVPLSNRDYPQGEMVLGVEIRTHSVKGAVIDTGSGEFFRPGVTATIADDATSDSIVQALQKVVKSMEWSGPVGCSITRSVWRTLGRNDADGLLIRSLPQCKGEVATMIHSEAAAQAAVAYGEAASVPGKVLVCTIGKGFGAIMYSDGERVTGCDVTHLTWTWDSEMASLKRRGRWAGVAPAVPASLLHLASSTEETDEPRSCSLDTGSEDVAVRHVEENWLHWVETVHAYIDKVTEALAPSLVIVVPTGNAALIPQHVLLQREIAGFDNRAEISVARRPAGMIVRGAASWAMLEKVHSVRAEKKLLGAINRHFEENPNASIGLALTKEQLSELFNLLDHNQDGLIDTEDLKAKGGLGLRLSDVAARALLHLISKLKGPAVQEQITFEEFSKWWAVVQKSAKVKLITSGIELKEILEDDTAPDRVVVKVGAKSCRACKKFEKAFERLADTYTTLQFISIRMDQNDSTAALCERLGVKATPTFLFLHKFPTTMAHKMVGGNGIKLEQEIAAFVNLESQVPETSHGAQPPSQTLV</sequence>
<dbReference type="InterPro" id="IPR036249">
    <property type="entry name" value="Thioredoxin-like_sf"/>
</dbReference>
<dbReference type="InterPro" id="IPR050620">
    <property type="entry name" value="Thioredoxin_H-type-like"/>
</dbReference>
<proteinExistence type="predicted"/>
<dbReference type="GO" id="GO:0005509">
    <property type="term" value="F:calcium ion binding"/>
    <property type="evidence" value="ECO:0007669"/>
    <property type="project" value="InterPro"/>
</dbReference>
<dbReference type="InterPro" id="IPR013766">
    <property type="entry name" value="Thioredoxin_domain"/>
</dbReference>
<protein>
    <recommendedName>
        <fullName evidence="6">Thioredoxin domain-containing protein</fullName>
    </recommendedName>
</protein>
<evidence type="ECO:0000259" key="3">
    <source>
        <dbReference type="PROSITE" id="PS51352"/>
    </source>
</evidence>
<dbReference type="PANTHER" id="PTHR10438">
    <property type="entry name" value="THIOREDOXIN"/>
    <property type="match status" value="1"/>
</dbReference>
<dbReference type="Gene3D" id="3.40.30.10">
    <property type="entry name" value="Glutaredoxin"/>
    <property type="match status" value="1"/>
</dbReference>
<dbReference type="PROSITE" id="PS51352">
    <property type="entry name" value="THIOREDOXIN_2"/>
    <property type="match status" value="1"/>
</dbReference>
<evidence type="ECO:0000256" key="1">
    <source>
        <dbReference type="ARBA" id="ARBA00022837"/>
    </source>
</evidence>
<reference evidence="4 5" key="1">
    <citation type="journal article" date="2015" name="Genome Biol. Evol.">
        <title>Comparative Genomics of a Bacterivorous Green Alga Reveals Evolutionary Causalities and Consequences of Phago-Mixotrophic Mode of Nutrition.</title>
        <authorList>
            <person name="Burns J.A."/>
            <person name="Paasch A."/>
            <person name="Narechania A."/>
            <person name="Kim E."/>
        </authorList>
    </citation>
    <scope>NUCLEOTIDE SEQUENCE [LARGE SCALE GENOMIC DNA]</scope>
    <source>
        <strain evidence="4 5">PLY_AMNH</strain>
    </source>
</reference>
<feature type="domain" description="EF-hand" evidence="2">
    <location>
        <begin position="412"/>
        <end position="447"/>
    </location>
</feature>
<dbReference type="Gene3D" id="3.30.420.40">
    <property type="match status" value="1"/>
</dbReference>
<dbReference type="Proteomes" id="UP001190700">
    <property type="component" value="Unassembled WGS sequence"/>
</dbReference>
<dbReference type="CDD" id="cd02947">
    <property type="entry name" value="TRX_family"/>
    <property type="match status" value="1"/>
</dbReference>
<accession>A0AAE0BFG1</accession>
<gene>
    <name evidence="4" type="ORF">CYMTET_54772</name>
</gene>
<dbReference type="PANTHER" id="PTHR10438:SF468">
    <property type="entry name" value="THIOREDOXIN-1-RELATED"/>
    <property type="match status" value="1"/>
</dbReference>
<dbReference type="InterPro" id="IPR002048">
    <property type="entry name" value="EF_hand_dom"/>
</dbReference>
<name>A0AAE0BFG1_9CHLO</name>
<keyword evidence="5" id="KW-1185">Reference proteome</keyword>
<feature type="domain" description="Thioredoxin" evidence="3">
    <location>
        <begin position="480"/>
        <end position="603"/>
    </location>
</feature>
<dbReference type="AlphaFoldDB" id="A0AAE0BFG1"/>
<dbReference type="InterPro" id="IPR011992">
    <property type="entry name" value="EF-hand-dom_pair"/>
</dbReference>
<dbReference type="PROSITE" id="PS50222">
    <property type="entry name" value="EF_HAND_2"/>
    <property type="match status" value="1"/>
</dbReference>
<dbReference type="InterPro" id="IPR043129">
    <property type="entry name" value="ATPase_NBD"/>
</dbReference>